<proteinExistence type="inferred from homology"/>
<evidence type="ECO:0000256" key="2">
    <source>
        <dbReference type="ARBA" id="ARBA00023015"/>
    </source>
</evidence>
<keyword evidence="3" id="KW-0238">DNA-binding</keyword>
<dbReference type="SUPFAM" id="SSF53850">
    <property type="entry name" value="Periplasmic binding protein-like II"/>
    <property type="match status" value="1"/>
</dbReference>
<dbReference type="CDD" id="cd05466">
    <property type="entry name" value="PBP2_LTTR_substrate"/>
    <property type="match status" value="1"/>
</dbReference>
<dbReference type="Gene3D" id="3.40.190.10">
    <property type="entry name" value="Periplasmic binding protein-like II"/>
    <property type="match status" value="2"/>
</dbReference>
<evidence type="ECO:0000256" key="4">
    <source>
        <dbReference type="ARBA" id="ARBA00023163"/>
    </source>
</evidence>
<comment type="caution">
    <text evidence="6">The sequence shown here is derived from an EMBL/GenBank/DDBJ whole genome shotgun (WGS) entry which is preliminary data.</text>
</comment>
<evidence type="ECO:0000259" key="5">
    <source>
        <dbReference type="PROSITE" id="PS50931"/>
    </source>
</evidence>
<keyword evidence="2" id="KW-0805">Transcription regulation</keyword>
<dbReference type="Proteomes" id="UP000664771">
    <property type="component" value="Unassembled WGS sequence"/>
</dbReference>
<dbReference type="InterPro" id="IPR036390">
    <property type="entry name" value="WH_DNA-bd_sf"/>
</dbReference>
<dbReference type="PRINTS" id="PR00039">
    <property type="entry name" value="HTHLYSR"/>
</dbReference>
<evidence type="ECO:0000313" key="6">
    <source>
        <dbReference type="EMBL" id="MBO1358913.1"/>
    </source>
</evidence>
<sequence length="299" mass="33164">METAWLEDFVKLAEEGNFSRAAQARNLSQPAFSRRIKALEEWVDATLIDRDTHRIALTPAGAAFRSVAEELLRRLALGRDEARALGAAQTSTLRFASTHALSVTFFPDWLRGFEEESELGPVSLIADHMAACERIMLEGTADMLLCHHHPSARHRLDEGNFRSVSLGDDQLIPVCVPDSCGTPLFPLPGKDGEFLPYLEFDEHSGMGRILAASQVIERGGAQLRPVFRSHLASVLLRMARDGKGIAWAPMSLCAGDLASGRLMKAAEGWDVRIEIRIFRPRQRRSTAVEALWRRLPAAE</sequence>
<dbReference type="PROSITE" id="PS50931">
    <property type="entry name" value="HTH_LYSR"/>
    <property type="match status" value="1"/>
</dbReference>
<dbReference type="RefSeq" id="WP_207879484.1">
    <property type="nucleotide sequence ID" value="NZ_JAFVMF010000003.1"/>
</dbReference>
<comment type="similarity">
    <text evidence="1">Belongs to the LysR transcriptional regulatory family.</text>
</comment>
<dbReference type="EMBL" id="JAFVMF010000003">
    <property type="protein sequence ID" value="MBO1358913.1"/>
    <property type="molecule type" value="Genomic_DNA"/>
</dbReference>
<organism evidence="6 7">
    <name type="scientific">Acetobacter sacchari</name>
    <dbReference type="NCBI Taxonomy" id="2661687"/>
    <lineage>
        <taxon>Bacteria</taxon>
        <taxon>Pseudomonadati</taxon>
        <taxon>Pseudomonadota</taxon>
        <taxon>Alphaproteobacteria</taxon>
        <taxon>Acetobacterales</taxon>
        <taxon>Acetobacteraceae</taxon>
        <taxon>Acetobacter</taxon>
    </lineage>
</organism>
<evidence type="ECO:0000256" key="1">
    <source>
        <dbReference type="ARBA" id="ARBA00009437"/>
    </source>
</evidence>
<reference evidence="6 7" key="1">
    <citation type="submission" date="2021-03" db="EMBL/GenBank/DDBJ databases">
        <title>The complete genome sequence of Acetobacter sacchari TBRC 11175.</title>
        <authorList>
            <person name="Charoenyingcharoen P."/>
            <person name="Yukphan P."/>
        </authorList>
    </citation>
    <scope>NUCLEOTIDE SEQUENCE [LARGE SCALE GENOMIC DNA]</scope>
    <source>
        <strain evidence="6 7">TBRC 11175</strain>
    </source>
</reference>
<name>A0ABS3LSN2_9PROT</name>
<dbReference type="Gene3D" id="1.10.10.10">
    <property type="entry name" value="Winged helix-like DNA-binding domain superfamily/Winged helix DNA-binding domain"/>
    <property type="match status" value="1"/>
</dbReference>
<accession>A0ABS3LSN2</accession>
<feature type="domain" description="HTH lysR-type" evidence="5">
    <location>
        <begin position="1"/>
        <end position="58"/>
    </location>
</feature>
<dbReference type="InterPro" id="IPR036388">
    <property type="entry name" value="WH-like_DNA-bd_sf"/>
</dbReference>
<dbReference type="PANTHER" id="PTHR30126:SF2">
    <property type="entry name" value="HTH-TYPE TRANSCRIPTIONAL REGULATOR YJIE"/>
    <property type="match status" value="1"/>
</dbReference>
<keyword evidence="4" id="KW-0804">Transcription</keyword>
<evidence type="ECO:0000256" key="3">
    <source>
        <dbReference type="ARBA" id="ARBA00023125"/>
    </source>
</evidence>
<evidence type="ECO:0000313" key="7">
    <source>
        <dbReference type="Proteomes" id="UP000664771"/>
    </source>
</evidence>
<dbReference type="Pfam" id="PF03466">
    <property type="entry name" value="LysR_substrate"/>
    <property type="match status" value="1"/>
</dbReference>
<dbReference type="Pfam" id="PF00126">
    <property type="entry name" value="HTH_1"/>
    <property type="match status" value="1"/>
</dbReference>
<dbReference type="InterPro" id="IPR005119">
    <property type="entry name" value="LysR_subst-bd"/>
</dbReference>
<gene>
    <name evidence="6" type="ORF">J2D73_03745</name>
</gene>
<protein>
    <submittedName>
        <fullName evidence="6">LysR family transcriptional regulator</fullName>
    </submittedName>
</protein>
<dbReference type="InterPro" id="IPR000847">
    <property type="entry name" value="LysR_HTH_N"/>
</dbReference>
<dbReference type="SUPFAM" id="SSF46785">
    <property type="entry name" value="Winged helix' DNA-binding domain"/>
    <property type="match status" value="1"/>
</dbReference>
<keyword evidence="7" id="KW-1185">Reference proteome</keyword>
<dbReference type="PANTHER" id="PTHR30126">
    <property type="entry name" value="HTH-TYPE TRANSCRIPTIONAL REGULATOR"/>
    <property type="match status" value="1"/>
</dbReference>